<dbReference type="SUPFAM" id="SSF53335">
    <property type="entry name" value="S-adenosyl-L-methionine-dependent methyltransferases"/>
    <property type="match status" value="1"/>
</dbReference>
<organism evidence="2 3">
    <name type="scientific">Lacisediminihabitans profunda</name>
    <dbReference type="NCBI Taxonomy" id="2594790"/>
    <lineage>
        <taxon>Bacteria</taxon>
        <taxon>Bacillati</taxon>
        <taxon>Actinomycetota</taxon>
        <taxon>Actinomycetes</taxon>
        <taxon>Micrococcales</taxon>
        <taxon>Microbacteriaceae</taxon>
        <taxon>Lacisediminihabitans</taxon>
    </lineage>
</organism>
<dbReference type="InterPro" id="IPR041698">
    <property type="entry name" value="Methyltransf_25"/>
</dbReference>
<evidence type="ECO:0000313" key="2">
    <source>
        <dbReference type="EMBL" id="TXN30035.1"/>
    </source>
</evidence>
<proteinExistence type="predicted"/>
<gene>
    <name evidence="2" type="ORF">FVP33_12995</name>
</gene>
<dbReference type="Proteomes" id="UP000321379">
    <property type="component" value="Unassembled WGS sequence"/>
</dbReference>
<comment type="caution">
    <text evidence="2">The sequence shown here is derived from an EMBL/GenBank/DDBJ whole genome shotgun (WGS) entry which is preliminary data.</text>
</comment>
<feature type="domain" description="Methyltransferase" evidence="1">
    <location>
        <begin position="42"/>
        <end position="139"/>
    </location>
</feature>
<reference evidence="2 3" key="1">
    <citation type="submission" date="2019-08" db="EMBL/GenBank/DDBJ databases">
        <title>Bacterial whole genome sequence for Glaciihabitans sp. CHu50b-6-2.</title>
        <authorList>
            <person name="Jin L."/>
        </authorList>
    </citation>
    <scope>NUCLEOTIDE SEQUENCE [LARGE SCALE GENOMIC DNA]</scope>
    <source>
        <strain evidence="2 3">CHu50b-6-2</strain>
    </source>
</reference>
<evidence type="ECO:0000313" key="3">
    <source>
        <dbReference type="Proteomes" id="UP000321379"/>
    </source>
</evidence>
<dbReference type="Pfam" id="PF13649">
    <property type="entry name" value="Methyltransf_25"/>
    <property type="match status" value="1"/>
</dbReference>
<keyword evidence="2" id="KW-0808">Transferase</keyword>
<dbReference type="EMBL" id="VRMG01000008">
    <property type="protein sequence ID" value="TXN30035.1"/>
    <property type="molecule type" value="Genomic_DNA"/>
</dbReference>
<accession>A0A5C8UNQ8</accession>
<dbReference type="GO" id="GO:0008168">
    <property type="term" value="F:methyltransferase activity"/>
    <property type="evidence" value="ECO:0007669"/>
    <property type="project" value="UniProtKB-KW"/>
</dbReference>
<protein>
    <submittedName>
        <fullName evidence="2">Class I SAM-dependent methyltransferase</fullName>
    </submittedName>
</protein>
<dbReference type="RefSeq" id="WP_147784078.1">
    <property type="nucleotide sequence ID" value="NZ_VRMG01000008.1"/>
</dbReference>
<dbReference type="AlphaFoldDB" id="A0A5C8UNQ8"/>
<dbReference type="CDD" id="cd02440">
    <property type="entry name" value="AdoMet_MTases"/>
    <property type="match status" value="1"/>
</dbReference>
<keyword evidence="2" id="KW-0489">Methyltransferase</keyword>
<keyword evidence="3" id="KW-1185">Reference proteome</keyword>
<sequence>MSNAMWDERYTEAAAAGSTVWSRGPNAWIESTVGALPPGRAVDLAAGEGRNALWLASLGWPVTAVDFSAAGLAIGKARAAELRAGTDGVDTDIDWVVADATTWVAPEPVDLVVIAYLQLPAEQLARAVANAAASLRPGGTLAMIGHDRDNLSRGIGGPQNPLILHDVAELRAAAASTDLEVIECRQVERPVDGGVAIDAILLARRPTD</sequence>
<evidence type="ECO:0000259" key="1">
    <source>
        <dbReference type="Pfam" id="PF13649"/>
    </source>
</evidence>
<dbReference type="Gene3D" id="3.40.50.150">
    <property type="entry name" value="Vaccinia Virus protein VP39"/>
    <property type="match status" value="1"/>
</dbReference>
<name>A0A5C8UNQ8_9MICO</name>
<dbReference type="InterPro" id="IPR029063">
    <property type="entry name" value="SAM-dependent_MTases_sf"/>
</dbReference>
<dbReference type="GO" id="GO:0032259">
    <property type="term" value="P:methylation"/>
    <property type="evidence" value="ECO:0007669"/>
    <property type="project" value="UniProtKB-KW"/>
</dbReference>